<name>Q6BTJ3_DEBHA</name>
<dbReference type="InParanoid" id="Q6BTJ3"/>
<dbReference type="RefSeq" id="XP_458476.2">
    <property type="nucleotide sequence ID" value="XM_458476.1"/>
</dbReference>
<proteinExistence type="predicted"/>
<sequence>MSEKPVLYMVCTHKVLVDETFGTVVETKGLKQRVQTFSLVSLTSGISVSPMGITRFLK</sequence>
<dbReference type="AlphaFoldDB" id="Q6BTJ3"/>
<dbReference type="VEuPathDB" id="FungiDB:DEHA2D00154g"/>
<dbReference type="EMBL" id="CR382136">
    <property type="protein sequence ID" value="CAG86559.2"/>
    <property type="molecule type" value="Genomic_DNA"/>
</dbReference>
<accession>Q6BTJ3</accession>
<protein>
    <submittedName>
        <fullName evidence="1">DEHA2D00154p</fullName>
    </submittedName>
</protein>
<dbReference type="GeneID" id="2900872"/>
<organism evidence="1 2">
    <name type="scientific">Debaryomyces hansenii (strain ATCC 36239 / CBS 767 / BCRC 21394 / JCM 1990 / NBRC 0083 / IGC 2968)</name>
    <name type="common">Yeast</name>
    <name type="synonym">Torulaspora hansenii</name>
    <dbReference type="NCBI Taxonomy" id="284592"/>
    <lineage>
        <taxon>Eukaryota</taxon>
        <taxon>Fungi</taxon>
        <taxon>Dikarya</taxon>
        <taxon>Ascomycota</taxon>
        <taxon>Saccharomycotina</taxon>
        <taxon>Pichiomycetes</taxon>
        <taxon>Debaryomycetaceae</taxon>
        <taxon>Debaryomyces</taxon>
    </lineage>
</organism>
<keyword evidence="2" id="KW-1185">Reference proteome</keyword>
<dbReference type="HOGENOM" id="CLU_2979058_0_0_1"/>
<evidence type="ECO:0000313" key="2">
    <source>
        <dbReference type="Proteomes" id="UP000000599"/>
    </source>
</evidence>
<dbReference type="KEGG" id="dha:DEHA2D00154g"/>
<gene>
    <name evidence="1" type="ordered locus">DEHA2D00154g</name>
</gene>
<reference evidence="1 2" key="1">
    <citation type="journal article" date="2004" name="Nature">
        <title>Genome evolution in yeasts.</title>
        <authorList>
            <consortium name="Genolevures"/>
            <person name="Dujon B."/>
            <person name="Sherman D."/>
            <person name="Fischer G."/>
            <person name="Durrens P."/>
            <person name="Casaregola S."/>
            <person name="Lafontaine I."/>
            <person name="de Montigny J."/>
            <person name="Marck C."/>
            <person name="Neuveglise C."/>
            <person name="Talla E."/>
            <person name="Goffard N."/>
            <person name="Frangeul L."/>
            <person name="Aigle M."/>
            <person name="Anthouard V."/>
            <person name="Babour A."/>
            <person name="Barbe V."/>
            <person name="Barnay S."/>
            <person name="Blanchin S."/>
            <person name="Beckerich J.M."/>
            <person name="Beyne E."/>
            <person name="Bleykasten C."/>
            <person name="Boisrame A."/>
            <person name="Boyer J."/>
            <person name="Cattolico L."/>
            <person name="Confanioleri F."/>
            <person name="de Daruvar A."/>
            <person name="Despons L."/>
            <person name="Fabre E."/>
            <person name="Fairhead C."/>
            <person name="Ferry-Dumazet H."/>
            <person name="Groppi A."/>
            <person name="Hantraye F."/>
            <person name="Hennequin C."/>
            <person name="Jauniaux N."/>
            <person name="Joyet P."/>
            <person name="Kachouri R."/>
            <person name="Kerrest A."/>
            <person name="Koszul R."/>
            <person name="Lemaire M."/>
            <person name="Lesur I."/>
            <person name="Ma L."/>
            <person name="Muller H."/>
            <person name="Nicaud J.M."/>
            <person name="Nikolski M."/>
            <person name="Oztas S."/>
            <person name="Ozier-Kalogeropoulos O."/>
            <person name="Pellenz S."/>
            <person name="Potier S."/>
            <person name="Richard G.F."/>
            <person name="Straub M.L."/>
            <person name="Suleau A."/>
            <person name="Swennene D."/>
            <person name="Tekaia F."/>
            <person name="Wesolowski-Louvel M."/>
            <person name="Westhof E."/>
            <person name="Wirth B."/>
            <person name="Zeniou-Meyer M."/>
            <person name="Zivanovic I."/>
            <person name="Bolotin-Fukuhara M."/>
            <person name="Thierry A."/>
            <person name="Bouchier C."/>
            <person name="Caudron B."/>
            <person name="Scarpelli C."/>
            <person name="Gaillardin C."/>
            <person name="Weissenbach J."/>
            <person name="Wincker P."/>
            <person name="Souciet J.L."/>
        </authorList>
    </citation>
    <scope>NUCLEOTIDE SEQUENCE [LARGE SCALE GENOMIC DNA]</scope>
    <source>
        <strain evidence="2">ATCC 36239 / CBS 767 / BCRC 21394 / JCM 1990 / NBRC 0083 / IGC 2968</strain>
    </source>
</reference>
<dbReference type="Proteomes" id="UP000000599">
    <property type="component" value="Chromosome D"/>
</dbReference>
<evidence type="ECO:0000313" key="1">
    <source>
        <dbReference type="EMBL" id="CAG86559.2"/>
    </source>
</evidence>